<feature type="binding site" evidence="12">
    <location>
        <begin position="10"/>
        <end position="17"/>
    </location>
    <ligand>
        <name>ATP</name>
        <dbReference type="ChEBI" id="CHEBI:30616"/>
    </ligand>
</feature>
<evidence type="ECO:0000259" key="13">
    <source>
        <dbReference type="Pfam" id="PF02223"/>
    </source>
</evidence>
<evidence type="ECO:0000256" key="3">
    <source>
        <dbReference type="ARBA" id="ARBA00017144"/>
    </source>
</evidence>
<dbReference type="AlphaFoldDB" id="A0A2Z4Y0N6"/>
<gene>
    <name evidence="12" type="primary">tmk</name>
    <name evidence="14" type="ORF">CDH04_08530</name>
    <name evidence="15" type="ORF">FZC43_08535</name>
</gene>
<dbReference type="RefSeq" id="WP_112870615.1">
    <property type="nucleotide sequence ID" value="NZ_CP021781.1"/>
</dbReference>
<dbReference type="EMBL" id="CP043424">
    <property type="protein sequence ID" value="QIW12685.1"/>
    <property type="molecule type" value="Genomic_DNA"/>
</dbReference>
<evidence type="ECO:0000256" key="10">
    <source>
        <dbReference type="ARBA" id="ARBA00048743"/>
    </source>
</evidence>
<dbReference type="GO" id="GO:0006235">
    <property type="term" value="P:dTTP biosynthetic process"/>
    <property type="evidence" value="ECO:0007669"/>
    <property type="project" value="UniProtKB-UniRule"/>
</dbReference>
<dbReference type="InterPro" id="IPR018094">
    <property type="entry name" value="Thymidylate_kinase"/>
</dbReference>
<dbReference type="InterPro" id="IPR027417">
    <property type="entry name" value="P-loop_NTPase"/>
</dbReference>
<dbReference type="Pfam" id="PF02223">
    <property type="entry name" value="Thymidylate_kin"/>
    <property type="match status" value="1"/>
</dbReference>
<protein>
    <recommendedName>
        <fullName evidence="3 12">Thymidylate kinase</fullName>
        <ecNumber evidence="2 12">2.7.4.9</ecNumber>
    </recommendedName>
    <alternativeName>
        <fullName evidence="9 12">dTMP kinase</fullName>
    </alternativeName>
</protein>
<evidence type="ECO:0000256" key="5">
    <source>
        <dbReference type="ARBA" id="ARBA00022727"/>
    </source>
</evidence>
<dbReference type="GO" id="GO:0006227">
    <property type="term" value="P:dUDP biosynthetic process"/>
    <property type="evidence" value="ECO:0007669"/>
    <property type="project" value="TreeGrafter"/>
</dbReference>
<comment type="function">
    <text evidence="11 12">Phosphorylation of dTMP to form dTDP in both de novo and salvage pathways of dTTP synthesis.</text>
</comment>
<dbReference type="Proteomes" id="UP000681131">
    <property type="component" value="Chromosome"/>
</dbReference>
<reference evidence="14 16" key="1">
    <citation type="submission" date="2017-06" db="EMBL/GenBank/DDBJ databases">
        <title>Complete genome of Francisella adeliensis.</title>
        <authorList>
            <person name="Vallesi A."/>
            <person name="Sjodin A."/>
        </authorList>
    </citation>
    <scope>NUCLEOTIDE SEQUENCE [LARGE SCALE GENOMIC DNA]</scope>
    <source>
        <strain evidence="14 16">FDC440</strain>
    </source>
</reference>
<keyword evidence="8 12" id="KW-0067">ATP-binding</keyword>
<keyword evidence="4 12" id="KW-0808">Transferase</keyword>
<evidence type="ECO:0000256" key="7">
    <source>
        <dbReference type="ARBA" id="ARBA00022777"/>
    </source>
</evidence>
<dbReference type="InterPro" id="IPR018095">
    <property type="entry name" value="Thymidylate_kin_CS"/>
</dbReference>
<dbReference type="PANTHER" id="PTHR10344:SF4">
    <property type="entry name" value="UMP-CMP KINASE 2, MITOCHONDRIAL"/>
    <property type="match status" value="1"/>
</dbReference>
<dbReference type="OrthoDB" id="9774907at2"/>
<evidence type="ECO:0000256" key="9">
    <source>
        <dbReference type="ARBA" id="ARBA00029962"/>
    </source>
</evidence>
<dbReference type="PANTHER" id="PTHR10344">
    <property type="entry name" value="THYMIDYLATE KINASE"/>
    <property type="match status" value="1"/>
</dbReference>
<evidence type="ECO:0000256" key="2">
    <source>
        <dbReference type="ARBA" id="ARBA00012980"/>
    </source>
</evidence>
<dbReference type="Proteomes" id="UP000251120">
    <property type="component" value="Chromosome"/>
</dbReference>
<evidence type="ECO:0000256" key="1">
    <source>
        <dbReference type="ARBA" id="ARBA00009776"/>
    </source>
</evidence>
<evidence type="ECO:0000256" key="12">
    <source>
        <dbReference type="HAMAP-Rule" id="MF_00165"/>
    </source>
</evidence>
<accession>A0A2Z4Y0N6</accession>
<dbReference type="PROSITE" id="PS01331">
    <property type="entry name" value="THYMIDYLATE_KINASE"/>
    <property type="match status" value="1"/>
</dbReference>
<dbReference type="KEGG" id="fad:CDH04_08530"/>
<keyword evidence="6 12" id="KW-0547">Nucleotide-binding</keyword>
<dbReference type="FunFam" id="3.40.50.300:FF:000225">
    <property type="entry name" value="Thymidylate kinase"/>
    <property type="match status" value="1"/>
</dbReference>
<dbReference type="GO" id="GO:0006233">
    <property type="term" value="P:dTDP biosynthetic process"/>
    <property type="evidence" value="ECO:0007669"/>
    <property type="project" value="InterPro"/>
</dbReference>
<evidence type="ECO:0000313" key="16">
    <source>
        <dbReference type="Proteomes" id="UP000251120"/>
    </source>
</evidence>
<dbReference type="GO" id="GO:0005829">
    <property type="term" value="C:cytosol"/>
    <property type="evidence" value="ECO:0007669"/>
    <property type="project" value="TreeGrafter"/>
</dbReference>
<dbReference type="GO" id="GO:0004798">
    <property type="term" value="F:dTMP kinase activity"/>
    <property type="evidence" value="ECO:0007669"/>
    <property type="project" value="UniProtKB-UniRule"/>
</dbReference>
<comment type="catalytic activity">
    <reaction evidence="10 12">
        <text>dTMP + ATP = dTDP + ADP</text>
        <dbReference type="Rhea" id="RHEA:13517"/>
        <dbReference type="ChEBI" id="CHEBI:30616"/>
        <dbReference type="ChEBI" id="CHEBI:58369"/>
        <dbReference type="ChEBI" id="CHEBI:63528"/>
        <dbReference type="ChEBI" id="CHEBI:456216"/>
        <dbReference type="EC" id="2.7.4.9"/>
    </reaction>
</comment>
<dbReference type="HAMAP" id="MF_00165">
    <property type="entry name" value="Thymidylate_kinase"/>
    <property type="match status" value="1"/>
</dbReference>
<evidence type="ECO:0000256" key="11">
    <source>
        <dbReference type="ARBA" id="ARBA00057735"/>
    </source>
</evidence>
<dbReference type="Gene3D" id="3.40.50.300">
    <property type="entry name" value="P-loop containing nucleotide triphosphate hydrolases"/>
    <property type="match status" value="1"/>
</dbReference>
<proteinExistence type="inferred from homology"/>
<name>A0A2Z4Y0N6_9GAMM</name>
<dbReference type="GO" id="GO:0005524">
    <property type="term" value="F:ATP binding"/>
    <property type="evidence" value="ECO:0007669"/>
    <property type="project" value="UniProtKB-UniRule"/>
</dbReference>
<dbReference type="NCBIfam" id="TIGR00041">
    <property type="entry name" value="DTMP_kinase"/>
    <property type="match status" value="1"/>
</dbReference>
<dbReference type="SUPFAM" id="SSF52540">
    <property type="entry name" value="P-loop containing nucleoside triphosphate hydrolases"/>
    <property type="match status" value="1"/>
</dbReference>
<feature type="domain" description="Thymidylate kinase-like" evidence="13">
    <location>
        <begin position="8"/>
        <end position="197"/>
    </location>
</feature>
<evidence type="ECO:0000313" key="15">
    <source>
        <dbReference type="EMBL" id="QIW12685.1"/>
    </source>
</evidence>
<evidence type="ECO:0000256" key="6">
    <source>
        <dbReference type="ARBA" id="ARBA00022741"/>
    </source>
</evidence>
<keyword evidence="5 12" id="KW-0545">Nucleotide biosynthesis</keyword>
<comment type="similarity">
    <text evidence="1 12">Belongs to the thymidylate kinase family.</text>
</comment>
<dbReference type="EMBL" id="CP021781">
    <property type="protein sequence ID" value="AXA34438.1"/>
    <property type="molecule type" value="Genomic_DNA"/>
</dbReference>
<dbReference type="CDD" id="cd01672">
    <property type="entry name" value="TMPK"/>
    <property type="match status" value="1"/>
</dbReference>
<organism evidence="14 16">
    <name type="scientific">Francisella adeliensis</name>
    <dbReference type="NCBI Taxonomy" id="2007306"/>
    <lineage>
        <taxon>Bacteria</taxon>
        <taxon>Pseudomonadati</taxon>
        <taxon>Pseudomonadota</taxon>
        <taxon>Gammaproteobacteria</taxon>
        <taxon>Thiotrichales</taxon>
        <taxon>Francisellaceae</taxon>
        <taxon>Francisella</taxon>
    </lineage>
</organism>
<dbReference type="EC" id="2.7.4.9" evidence="2 12"/>
<keyword evidence="17" id="KW-1185">Reference proteome</keyword>
<evidence type="ECO:0000256" key="8">
    <source>
        <dbReference type="ARBA" id="ARBA00022840"/>
    </source>
</evidence>
<evidence type="ECO:0000313" key="14">
    <source>
        <dbReference type="EMBL" id="AXA34438.1"/>
    </source>
</evidence>
<evidence type="ECO:0000256" key="4">
    <source>
        <dbReference type="ARBA" id="ARBA00022679"/>
    </source>
</evidence>
<sequence length="206" mass="23072">MKAKFIVVEGLDGAGKSTAISFIKKFLEQKNINAIYTREPGGTKVAEDIRNLALQNNYDETVHSDTELLLMYASRVQHIHSLIKPNLDSGVIVVSDRFYWSSMAYQGGGRGLGFTKLNALNNNFIKDCEPDLIIYLDVEPIIGLQRAKKVGDPDRIEQAGLEFFHRARKTFKDLVAKTGNAYEIDSSLPLLEIEKQICDLLAEVTH</sequence>
<evidence type="ECO:0000313" key="17">
    <source>
        <dbReference type="Proteomes" id="UP000681131"/>
    </source>
</evidence>
<reference evidence="15 17" key="2">
    <citation type="submission" date="2019-08" db="EMBL/GenBank/DDBJ databases">
        <title>Complete genome sequences of Francisella adeliensis (FSC1325 and FSC1326).</title>
        <authorList>
            <person name="Ohrman C."/>
            <person name="Uneklint I."/>
            <person name="Vallesi A."/>
            <person name="Karlsson L."/>
            <person name="Sjodin A."/>
        </authorList>
    </citation>
    <scope>NUCLEOTIDE SEQUENCE [LARGE SCALE GENOMIC DNA]</scope>
    <source>
        <strain evidence="15 17">FSC1325</strain>
    </source>
</reference>
<dbReference type="InterPro" id="IPR039430">
    <property type="entry name" value="Thymidylate_kin-like_dom"/>
</dbReference>
<keyword evidence="7 12" id="KW-0418">Kinase</keyword>